<name>A0A679J0K4_9HYPH</name>
<reference evidence="1" key="1">
    <citation type="submission" date="2019-12" db="EMBL/GenBank/DDBJ databases">
        <authorList>
            <person name="Cremers G."/>
        </authorList>
    </citation>
    <scope>NUCLEOTIDE SEQUENCE</scope>
    <source>
        <strain evidence="1">Mbul1</strain>
    </source>
</reference>
<protein>
    <submittedName>
        <fullName evidence="1">Uncharacterized protein</fullName>
    </submittedName>
</protein>
<organism evidence="1">
    <name type="scientific">Methylobacterium bullatum</name>
    <dbReference type="NCBI Taxonomy" id="570505"/>
    <lineage>
        <taxon>Bacteria</taxon>
        <taxon>Pseudomonadati</taxon>
        <taxon>Pseudomonadota</taxon>
        <taxon>Alphaproteobacteria</taxon>
        <taxon>Hyphomicrobiales</taxon>
        <taxon>Methylobacteriaceae</taxon>
        <taxon>Methylobacterium</taxon>
    </lineage>
</organism>
<dbReference type="AlphaFoldDB" id="A0A679J0K4"/>
<proteinExistence type="predicted"/>
<evidence type="ECO:0000313" key="1">
    <source>
        <dbReference type="EMBL" id="CAA2102110.1"/>
    </source>
</evidence>
<dbReference type="EMBL" id="LR743504">
    <property type="protein sequence ID" value="CAA2102110.1"/>
    <property type="molecule type" value="Genomic_DNA"/>
</dbReference>
<accession>A0A679J0K4</accession>
<gene>
    <name evidence="1" type="ORF">MBUL_01519</name>
</gene>
<sequence>MLDRALMHVRAAIALRDCAASAPSDVERHLLMKVAAIHEARARKVLHTKQSQVRRR</sequence>